<dbReference type="EMBL" id="GBXM01025150">
    <property type="protein sequence ID" value="JAH83427.1"/>
    <property type="molecule type" value="Transcribed_RNA"/>
</dbReference>
<name>A0A0E9VZB5_ANGAN</name>
<accession>A0A0E9VZB5</accession>
<protein>
    <submittedName>
        <fullName evidence="1">Uncharacterized protein</fullName>
    </submittedName>
</protein>
<organism evidence="1">
    <name type="scientific">Anguilla anguilla</name>
    <name type="common">European freshwater eel</name>
    <name type="synonym">Muraena anguilla</name>
    <dbReference type="NCBI Taxonomy" id="7936"/>
    <lineage>
        <taxon>Eukaryota</taxon>
        <taxon>Metazoa</taxon>
        <taxon>Chordata</taxon>
        <taxon>Craniata</taxon>
        <taxon>Vertebrata</taxon>
        <taxon>Euteleostomi</taxon>
        <taxon>Actinopterygii</taxon>
        <taxon>Neopterygii</taxon>
        <taxon>Teleostei</taxon>
        <taxon>Anguilliformes</taxon>
        <taxon>Anguillidae</taxon>
        <taxon>Anguilla</taxon>
    </lineage>
</organism>
<reference evidence="1" key="1">
    <citation type="submission" date="2014-11" db="EMBL/GenBank/DDBJ databases">
        <authorList>
            <person name="Amaro Gonzalez C."/>
        </authorList>
    </citation>
    <scope>NUCLEOTIDE SEQUENCE</scope>
</reference>
<dbReference type="AlphaFoldDB" id="A0A0E9VZB5"/>
<sequence>MPCMYCASIHNHQLKCRIVAFTEPCLAVSCLLCPYWNSATYQEME</sequence>
<proteinExistence type="predicted"/>
<evidence type="ECO:0000313" key="1">
    <source>
        <dbReference type="EMBL" id="JAH83427.1"/>
    </source>
</evidence>
<reference evidence="1" key="2">
    <citation type="journal article" date="2015" name="Fish Shellfish Immunol.">
        <title>Early steps in the European eel (Anguilla anguilla)-Vibrio vulnificus interaction in the gills: Role of the RtxA13 toxin.</title>
        <authorList>
            <person name="Callol A."/>
            <person name="Pajuelo D."/>
            <person name="Ebbesson L."/>
            <person name="Teles M."/>
            <person name="MacKenzie S."/>
            <person name="Amaro C."/>
        </authorList>
    </citation>
    <scope>NUCLEOTIDE SEQUENCE</scope>
</reference>